<protein>
    <recommendedName>
        <fullName evidence="2">histidine kinase</fullName>
        <ecNumber evidence="2">2.7.13.3</ecNumber>
    </recommendedName>
</protein>
<evidence type="ECO:0000256" key="8">
    <source>
        <dbReference type="ARBA" id="ARBA00023012"/>
    </source>
</evidence>
<dbReference type="PANTHER" id="PTHR24421:SF10">
    <property type="entry name" value="NITRATE_NITRITE SENSOR PROTEIN NARQ"/>
    <property type="match status" value="1"/>
</dbReference>
<keyword evidence="7" id="KW-0067">ATP-binding</keyword>
<feature type="transmembrane region" description="Helical" evidence="10">
    <location>
        <begin position="151"/>
        <end position="172"/>
    </location>
</feature>
<keyword evidence="6 12" id="KW-0418">Kinase</keyword>
<dbReference type="Pfam" id="PF13796">
    <property type="entry name" value="Sensor"/>
    <property type="match status" value="1"/>
</dbReference>
<dbReference type="Pfam" id="PF07730">
    <property type="entry name" value="HisKA_3"/>
    <property type="match status" value="1"/>
</dbReference>
<evidence type="ECO:0000256" key="3">
    <source>
        <dbReference type="ARBA" id="ARBA00022553"/>
    </source>
</evidence>
<dbReference type="InterPro" id="IPR050482">
    <property type="entry name" value="Sensor_HK_TwoCompSys"/>
</dbReference>
<evidence type="ECO:0000259" key="11">
    <source>
        <dbReference type="SMART" id="SM00387"/>
    </source>
</evidence>
<keyword evidence="3" id="KW-0597">Phosphoprotein</keyword>
<dbReference type="EMBL" id="BSDQ01000001">
    <property type="protein sequence ID" value="GLI31862.1"/>
    <property type="molecule type" value="Genomic_DNA"/>
</dbReference>
<dbReference type="EC" id="2.7.13.3" evidence="2"/>
<feature type="domain" description="Histidine kinase/HSP90-like ATPase" evidence="11">
    <location>
        <begin position="374"/>
        <end position="464"/>
    </location>
</feature>
<evidence type="ECO:0000256" key="5">
    <source>
        <dbReference type="ARBA" id="ARBA00022741"/>
    </source>
</evidence>
<dbReference type="InterPro" id="IPR003594">
    <property type="entry name" value="HATPase_dom"/>
</dbReference>
<keyword evidence="8" id="KW-0902">Two-component regulatory system</keyword>
<sequence>MSGQPDTDRPGDRMGLPAIRPESGGMTTMTLPRTADETPAQARGVGAWASRIGRFLGYSFLALVLGAIGFSLVIALLSAGAATVVVWVGLPILVGGVLVAHGFAAAERALQSAILGTHLPTPLPKQPRAGAGWVRRMLTPLTDPQRWLDSLWVLVNFLLALITFPLAITWTLGAIGTVGGPLATLILENVLPDADRSAFADLLGFTGPTALAIDIALQVAVGLLFLLTVGPVVRGLTALHRGVGRGLLSSRYEEQQRLARTEESRAAGRSAESAALRRLERDLHDGPQQRLVRASMDLARIESLTEKDPERAQAVLREAREQLGLTLDELRRLSRGIAPPILVDRGLPAALAELAAISPLPTTVEAPELDLPEHVEIGVYYVVSEALTNAAKHSGAGSVVVEVARIGEDVRVRIEDDGRGGAEMRTGGGLAGLAGRVASLEGRLSVHSPEGDGTRVEAVIPCAS</sequence>
<dbReference type="Gene3D" id="1.20.5.1930">
    <property type="match status" value="1"/>
</dbReference>
<keyword evidence="5" id="KW-0547">Nucleotide-binding</keyword>
<dbReference type="GO" id="GO:0016301">
    <property type="term" value="F:kinase activity"/>
    <property type="evidence" value="ECO:0007669"/>
    <property type="project" value="UniProtKB-KW"/>
</dbReference>
<keyword evidence="10" id="KW-0812">Transmembrane</keyword>
<organism evidence="12 13">
    <name type="scientific">Brachybacterium conglomeratum</name>
    <dbReference type="NCBI Taxonomy" id="47846"/>
    <lineage>
        <taxon>Bacteria</taxon>
        <taxon>Bacillati</taxon>
        <taxon>Actinomycetota</taxon>
        <taxon>Actinomycetes</taxon>
        <taxon>Micrococcales</taxon>
        <taxon>Dermabacteraceae</taxon>
        <taxon>Brachybacterium</taxon>
    </lineage>
</organism>
<feature type="transmembrane region" description="Helical" evidence="10">
    <location>
        <begin position="84"/>
        <end position="106"/>
    </location>
</feature>
<dbReference type="CDD" id="cd16917">
    <property type="entry name" value="HATPase_UhpB-NarQ-NarX-like"/>
    <property type="match status" value="1"/>
</dbReference>
<dbReference type="InterPro" id="IPR036890">
    <property type="entry name" value="HATPase_C_sf"/>
</dbReference>
<dbReference type="SMART" id="SM00387">
    <property type="entry name" value="HATPase_c"/>
    <property type="match status" value="1"/>
</dbReference>
<accession>A0ABQ5RJR6</accession>
<evidence type="ECO:0000256" key="10">
    <source>
        <dbReference type="SAM" id="Phobius"/>
    </source>
</evidence>
<dbReference type="SUPFAM" id="SSF55874">
    <property type="entry name" value="ATPase domain of HSP90 chaperone/DNA topoisomerase II/histidine kinase"/>
    <property type="match status" value="1"/>
</dbReference>
<dbReference type="InterPro" id="IPR025828">
    <property type="entry name" value="Put_sensor_dom"/>
</dbReference>
<evidence type="ECO:0000256" key="6">
    <source>
        <dbReference type="ARBA" id="ARBA00022777"/>
    </source>
</evidence>
<feature type="compositionally biased region" description="Basic and acidic residues" evidence="9">
    <location>
        <begin position="1"/>
        <end position="12"/>
    </location>
</feature>
<evidence type="ECO:0000256" key="7">
    <source>
        <dbReference type="ARBA" id="ARBA00022840"/>
    </source>
</evidence>
<feature type="transmembrane region" description="Helical" evidence="10">
    <location>
        <begin position="55"/>
        <end position="78"/>
    </location>
</feature>
<dbReference type="PANTHER" id="PTHR24421">
    <property type="entry name" value="NITRATE/NITRITE SENSOR PROTEIN NARX-RELATED"/>
    <property type="match status" value="1"/>
</dbReference>
<evidence type="ECO:0000313" key="12">
    <source>
        <dbReference type="EMBL" id="GLI31862.1"/>
    </source>
</evidence>
<evidence type="ECO:0000313" key="13">
    <source>
        <dbReference type="Proteomes" id="UP001144451"/>
    </source>
</evidence>
<dbReference type="InterPro" id="IPR011712">
    <property type="entry name" value="Sig_transdc_His_kin_sub3_dim/P"/>
</dbReference>
<evidence type="ECO:0000256" key="1">
    <source>
        <dbReference type="ARBA" id="ARBA00000085"/>
    </source>
</evidence>
<keyword evidence="13" id="KW-1185">Reference proteome</keyword>
<comment type="caution">
    <text evidence="12">The sequence shown here is derived from an EMBL/GenBank/DDBJ whole genome shotgun (WGS) entry which is preliminary data.</text>
</comment>
<keyword evidence="10" id="KW-0472">Membrane</keyword>
<proteinExistence type="predicted"/>
<evidence type="ECO:0000256" key="2">
    <source>
        <dbReference type="ARBA" id="ARBA00012438"/>
    </source>
</evidence>
<gene>
    <name evidence="12" type="ORF">BCONGLO52_27030</name>
</gene>
<evidence type="ECO:0000256" key="9">
    <source>
        <dbReference type="SAM" id="MobiDB-lite"/>
    </source>
</evidence>
<dbReference type="Gene3D" id="3.30.565.10">
    <property type="entry name" value="Histidine kinase-like ATPase, C-terminal domain"/>
    <property type="match status" value="1"/>
</dbReference>
<comment type="catalytic activity">
    <reaction evidence="1">
        <text>ATP + protein L-histidine = ADP + protein N-phospho-L-histidine.</text>
        <dbReference type="EC" id="2.7.13.3"/>
    </reaction>
</comment>
<dbReference type="Proteomes" id="UP001144451">
    <property type="component" value="Unassembled WGS sequence"/>
</dbReference>
<feature type="region of interest" description="Disordered" evidence="9">
    <location>
        <begin position="1"/>
        <end position="26"/>
    </location>
</feature>
<name>A0ABQ5RJR6_9MICO</name>
<reference evidence="12" key="1">
    <citation type="submission" date="2022-12" db="EMBL/GenBank/DDBJ databases">
        <title>Reference genome sequencing for broad-spectrum identification of bacterial and archaeal isolates by mass spectrometry.</title>
        <authorList>
            <person name="Sekiguchi Y."/>
            <person name="Tourlousse D.M."/>
        </authorList>
    </citation>
    <scope>NUCLEOTIDE SEQUENCE</scope>
    <source>
        <strain evidence="12">5-2</strain>
    </source>
</reference>
<evidence type="ECO:0000256" key="4">
    <source>
        <dbReference type="ARBA" id="ARBA00022679"/>
    </source>
</evidence>
<keyword evidence="10" id="KW-1133">Transmembrane helix</keyword>
<feature type="transmembrane region" description="Helical" evidence="10">
    <location>
        <begin position="211"/>
        <end position="233"/>
    </location>
</feature>
<dbReference type="Pfam" id="PF02518">
    <property type="entry name" value="HATPase_c"/>
    <property type="match status" value="1"/>
</dbReference>
<keyword evidence="4" id="KW-0808">Transferase</keyword>